<dbReference type="STRING" id="4795.A0A225UC90"/>
<dbReference type="InterPro" id="IPR049163">
    <property type="entry name" value="Pif1-like_2B_dom"/>
</dbReference>
<dbReference type="Proteomes" id="UP000198211">
    <property type="component" value="Unassembled WGS sequence"/>
</dbReference>
<evidence type="ECO:0000313" key="3">
    <source>
        <dbReference type="EMBL" id="OWY90618.1"/>
    </source>
</evidence>
<keyword evidence="4" id="KW-1185">Reference proteome</keyword>
<dbReference type="InterPro" id="IPR027417">
    <property type="entry name" value="P-loop_NTPase"/>
</dbReference>
<comment type="caution">
    <text evidence="3">The sequence shown here is derived from an EMBL/GenBank/DDBJ whole genome shotgun (WGS) entry which is preliminary data.</text>
</comment>
<sequence length="203" mass="23215">MSTLLSELLWHLLTQAWEGSTKWWQHVSPPKQKSIFRPTEVVADRNLFEQEFLNTLNFSGIPPHKIVLKVGTPIIMIRNLNSDAGLCNGTRLRVSLRERSIEAIAMSGLPRETLCIFYTEDDDKEFPFKLKREEFSVVPVFTITINKAQESPVFAHGQLNVAISRVTSQKTIKIAVDPEMVDVEGRVHTKNIVYREIFDHKVA</sequence>
<keyword evidence="3" id="KW-0378">Hydrolase</keyword>
<dbReference type="EMBL" id="NBNE01022436">
    <property type="protein sequence ID" value="OWY90618.1"/>
    <property type="molecule type" value="Genomic_DNA"/>
</dbReference>
<dbReference type="SUPFAM" id="SSF52540">
    <property type="entry name" value="P-loop containing nucleoside triphosphate hydrolases"/>
    <property type="match status" value="1"/>
</dbReference>
<keyword evidence="1" id="KW-0732">Signal</keyword>
<protein>
    <submittedName>
        <fullName evidence="3">Helitron helicase</fullName>
    </submittedName>
</protein>
<keyword evidence="3" id="KW-0347">Helicase</keyword>
<dbReference type="PANTHER" id="PTHR23274:SF51">
    <property type="entry name" value="OS03G0423850 PROTEIN"/>
    <property type="match status" value="1"/>
</dbReference>
<evidence type="ECO:0000256" key="1">
    <source>
        <dbReference type="SAM" id="SignalP"/>
    </source>
</evidence>
<accession>A0A225UC90</accession>
<dbReference type="OrthoDB" id="105821at2759"/>
<feature type="chain" id="PRO_5012081709" evidence="1">
    <location>
        <begin position="17"/>
        <end position="203"/>
    </location>
</feature>
<name>A0A225UC90_9STRA</name>
<dbReference type="PANTHER" id="PTHR23274">
    <property type="entry name" value="DNA HELICASE-RELATED"/>
    <property type="match status" value="1"/>
</dbReference>
<dbReference type="GO" id="GO:0005657">
    <property type="term" value="C:replication fork"/>
    <property type="evidence" value="ECO:0007669"/>
    <property type="project" value="TreeGrafter"/>
</dbReference>
<dbReference type="GO" id="GO:0004386">
    <property type="term" value="F:helicase activity"/>
    <property type="evidence" value="ECO:0007669"/>
    <property type="project" value="UniProtKB-KW"/>
</dbReference>
<gene>
    <name evidence="3" type="ORF">PHMEG_00041176</name>
</gene>
<dbReference type="GO" id="GO:0006260">
    <property type="term" value="P:DNA replication"/>
    <property type="evidence" value="ECO:0007669"/>
    <property type="project" value="TreeGrafter"/>
</dbReference>
<evidence type="ECO:0000313" key="4">
    <source>
        <dbReference type="Proteomes" id="UP000198211"/>
    </source>
</evidence>
<feature type="signal peptide" evidence="1">
    <location>
        <begin position="1"/>
        <end position="16"/>
    </location>
</feature>
<keyword evidence="3" id="KW-0547">Nucleotide-binding</keyword>
<proteinExistence type="predicted"/>
<dbReference type="Pfam" id="PF21530">
    <property type="entry name" value="Pif1_2B_dom"/>
    <property type="match status" value="1"/>
</dbReference>
<organism evidence="3 4">
    <name type="scientific">Phytophthora megakarya</name>
    <dbReference type="NCBI Taxonomy" id="4795"/>
    <lineage>
        <taxon>Eukaryota</taxon>
        <taxon>Sar</taxon>
        <taxon>Stramenopiles</taxon>
        <taxon>Oomycota</taxon>
        <taxon>Peronosporomycetes</taxon>
        <taxon>Peronosporales</taxon>
        <taxon>Peronosporaceae</taxon>
        <taxon>Phytophthora</taxon>
    </lineage>
</organism>
<dbReference type="AlphaFoldDB" id="A0A225UC90"/>
<evidence type="ECO:0000259" key="2">
    <source>
        <dbReference type="Pfam" id="PF21530"/>
    </source>
</evidence>
<keyword evidence="3" id="KW-0067">ATP-binding</keyword>
<reference evidence="4" key="1">
    <citation type="submission" date="2017-03" db="EMBL/GenBank/DDBJ databases">
        <title>Phytopthora megakarya and P. palmivora, two closely related causual agents of cacao black pod achieved similar genome size and gene model numbers by different mechanisms.</title>
        <authorList>
            <person name="Ali S."/>
            <person name="Shao J."/>
            <person name="Larry D.J."/>
            <person name="Kronmiller B."/>
            <person name="Shen D."/>
            <person name="Strem M.D."/>
            <person name="Melnick R.L."/>
            <person name="Guiltinan M.J."/>
            <person name="Tyler B.M."/>
            <person name="Meinhardt L.W."/>
            <person name="Bailey B.A."/>
        </authorList>
    </citation>
    <scope>NUCLEOTIDE SEQUENCE [LARGE SCALE GENOMIC DNA]</scope>
    <source>
        <strain evidence="4">zdho120</strain>
    </source>
</reference>
<feature type="domain" description="DNA helicase Pif1-like 2B" evidence="2">
    <location>
        <begin position="51"/>
        <end position="94"/>
    </location>
</feature>